<feature type="region of interest" description="Disordered" evidence="7">
    <location>
        <begin position="51"/>
        <end position="70"/>
    </location>
</feature>
<evidence type="ECO:0000256" key="1">
    <source>
        <dbReference type="ARBA" id="ARBA00022527"/>
    </source>
</evidence>
<dbReference type="Gene3D" id="1.10.510.10">
    <property type="entry name" value="Transferase(Phosphotransferase) domain 1"/>
    <property type="match status" value="1"/>
</dbReference>
<keyword evidence="2" id="KW-0808">Transferase</keyword>
<dbReference type="EMBL" id="BEGY01000094">
    <property type="protein sequence ID" value="GAX83207.1"/>
    <property type="molecule type" value="Genomic_DNA"/>
</dbReference>
<evidence type="ECO:0000256" key="7">
    <source>
        <dbReference type="SAM" id="MobiDB-lite"/>
    </source>
</evidence>
<dbReference type="PROSITE" id="PS50011">
    <property type="entry name" value="PROTEIN_KINASE_DOM"/>
    <property type="match status" value="1"/>
</dbReference>
<evidence type="ECO:0000256" key="6">
    <source>
        <dbReference type="PROSITE-ProRule" id="PRU10141"/>
    </source>
</evidence>
<dbReference type="InterPro" id="IPR051681">
    <property type="entry name" value="Ser/Thr_Kinases-Pseudokinases"/>
</dbReference>
<evidence type="ECO:0000256" key="5">
    <source>
        <dbReference type="ARBA" id="ARBA00022840"/>
    </source>
</evidence>
<feature type="compositionally biased region" description="Low complexity" evidence="7">
    <location>
        <begin position="57"/>
        <end position="70"/>
    </location>
</feature>
<feature type="signal peptide" evidence="8">
    <location>
        <begin position="1"/>
        <end position="19"/>
    </location>
</feature>
<keyword evidence="11" id="KW-1185">Reference proteome</keyword>
<evidence type="ECO:0000313" key="10">
    <source>
        <dbReference type="EMBL" id="GAX83207.1"/>
    </source>
</evidence>
<dbReference type="PROSITE" id="PS00108">
    <property type="entry name" value="PROTEIN_KINASE_ST"/>
    <property type="match status" value="1"/>
</dbReference>
<dbReference type="GO" id="GO:0005524">
    <property type="term" value="F:ATP binding"/>
    <property type="evidence" value="ECO:0007669"/>
    <property type="project" value="UniProtKB-UniRule"/>
</dbReference>
<keyword evidence="8" id="KW-0732">Signal</keyword>
<dbReference type="Pfam" id="PF07714">
    <property type="entry name" value="PK_Tyr_Ser-Thr"/>
    <property type="match status" value="1"/>
</dbReference>
<dbReference type="AlphaFoldDB" id="A0A250XJF7"/>
<keyword evidence="4" id="KW-0418">Kinase</keyword>
<gene>
    <name evidence="10" type="ORF">CEUSTIGMA_g10633.t1</name>
</gene>
<feature type="domain" description="Protein kinase" evidence="9">
    <location>
        <begin position="253"/>
        <end position="612"/>
    </location>
</feature>
<dbReference type="InterPro" id="IPR008271">
    <property type="entry name" value="Ser/Thr_kinase_AS"/>
</dbReference>
<reference evidence="10 11" key="1">
    <citation type="submission" date="2017-08" db="EMBL/GenBank/DDBJ databases">
        <title>Acidophilic green algal genome provides insights into adaptation to an acidic environment.</title>
        <authorList>
            <person name="Hirooka S."/>
            <person name="Hirose Y."/>
            <person name="Kanesaki Y."/>
            <person name="Higuchi S."/>
            <person name="Fujiwara T."/>
            <person name="Onuma R."/>
            <person name="Era A."/>
            <person name="Ohbayashi R."/>
            <person name="Uzuka A."/>
            <person name="Nozaki H."/>
            <person name="Yoshikawa H."/>
            <person name="Miyagishima S.Y."/>
        </authorList>
    </citation>
    <scope>NUCLEOTIDE SEQUENCE [LARGE SCALE GENOMIC DNA]</scope>
    <source>
        <strain evidence="10 11">NIES-2499</strain>
    </source>
</reference>
<evidence type="ECO:0000256" key="2">
    <source>
        <dbReference type="ARBA" id="ARBA00022679"/>
    </source>
</evidence>
<evidence type="ECO:0000256" key="8">
    <source>
        <dbReference type="SAM" id="SignalP"/>
    </source>
</evidence>
<dbReference type="PROSITE" id="PS00107">
    <property type="entry name" value="PROTEIN_KINASE_ATP"/>
    <property type="match status" value="1"/>
</dbReference>
<evidence type="ECO:0000256" key="4">
    <source>
        <dbReference type="ARBA" id="ARBA00022777"/>
    </source>
</evidence>
<comment type="caution">
    <text evidence="10">The sequence shown here is derived from an EMBL/GenBank/DDBJ whole genome shotgun (WGS) entry which is preliminary data.</text>
</comment>
<dbReference type="SUPFAM" id="SSF56112">
    <property type="entry name" value="Protein kinase-like (PK-like)"/>
    <property type="match status" value="1"/>
</dbReference>
<keyword evidence="3 6" id="KW-0547">Nucleotide-binding</keyword>
<dbReference type="Proteomes" id="UP000232323">
    <property type="component" value="Unassembled WGS sequence"/>
</dbReference>
<evidence type="ECO:0000313" key="11">
    <source>
        <dbReference type="Proteomes" id="UP000232323"/>
    </source>
</evidence>
<feature type="region of interest" description="Disordered" evidence="7">
    <location>
        <begin position="218"/>
        <end position="246"/>
    </location>
</feature>
<dbReference type="InterPro" id="IPR011009">
    <property type="entry name" value="Kinase-like_dom_sf"/>
</dbReference>
<evidence type="ECO:0000256" key="3">
    <source>
        <dbReference type="ARBA" id="ARBA00022741"/>
    </source>
</evidence>
<keyword evidence="1" id="KW-0723">Serine/threonine-protein kinase</keyword>
<name>A0A250XJF7_9CHLO</name>
<feature type="chain" id="PRO_5012603298" description="Protein kinase domain-containing protein" evidence="8">
    <location>
        <begin position="20"/>
        <end position="691"/>
    </location>
</feature>
<dbReference type="PRINTS" id="PR00109">
    <property type="entry name" value="TYRKINASE"/>
</dbReference>
<dbReference type="OrthoDB" id="4062651at2759"/>
<dbReference type="GO" id="GO:0004674">
    <property type="term" value="F:protein serine/threonine kinase activity"/>
    <property type="evidence" value="ECO:0007669"/>
    <property type="project" value="UniProtKB-KW"/>
</dbReference>
<sequence>MALTVKGAVFIMKSFLALCVMMTVLVSNMSDTSKAPNALAVSGVVQQTASTAMPDNSSSPSAAGNSSACSSKQDSIEGTLRLDFWPLQSFGILIFVDKGMPSWFHSLWVYTLPGLCWKEFSLILCHPLGTYLLRKGLFSSSQVFALGVPLFVRWEMMLMDLDSMIQNMYGMIQHFDYTISSTGNKVAQRGPQTILDIIDQVRRLIKLELKQQLPSDKKIKKKRLSESPDKDAVLQPSGPSSQRGVGGALKDELQLLQLIGEGAFAKVFKCLWNGTTVAVKSMVIPTSAYGLDQSKEAAQRERMAIMEAAISTSLSHPNIVQETSRRMLDDGLRTSDEGTASVTRLKSMPLATQTVHVGAQDKQGEAVHRKAKQAPAGNAVLSAGAEIRSFANNSASGALQVQLILEFCDKGSLRDALKARHLIMPSTSDNSTADVCNNVQHWSTSDYPSLLETAADIARGLLYLHQKGIMHSDVKARNVLLQSNMLDSRGFIAKVSDFGLANKLDCIQTHMSNMFQGTVTHMAPEIIKSGRISKSADVYAYGITMWELYTSRTPFWGINPAFLPYKICLEGMRPQWPFSTPSLYRRLAESCWEEDPLRRPNFEVILESLQEIKAKELSPSSDEVSDESWIFNARCNPKDMSSVPYPEVGLGPGHIEGDFSTAGVHQKDAFCHKNVPLDHNSSSEAVIAFIS</sequence>
<feature type="binding site" evidence="6">
    <location>
        <position position="280"/>
    </location>
    <ligand>
        <name>ATP</name>
        <dbReference type="ChEBI" id="CHEBI:30616"/>
    </ligand>
</feature>
<dbReference type="PANTHER" id="PTHR44329">
    <property type="entry name" value="SERINE/THREONINE-PROTEIN KINASE TNNI3K-RELATED"/>
    <property type="match status" value="1"/>
</dbReference>
<dbReference type="SMART" id="SM00220">
    <property type="entry name" value="S_TKc"/>
    <property type="match status" value="1"/>
</dbReference>
<dbReference type="InterPro" id="IPR000719">
    <property type="entry name" value="Prot_kinase_dom"/>
</dbReference>
<dbReference type="PANTHER" id="PTHR44329:SF214">
    <property type="entry name" value="PROTEIN KINASE DOMAIN-CONTAINING PROTEIN"/>
    <property type="match status" value="1"/>
</dbReference>
<dbReference type="InterPro" id="IPR017441">
    <property type="entry name" value="Protein_kinase_ATP_BS"/>
</dbReference>
<proteinExistence type="predicted"/>
<accession>A0A250XJF7</accession>
<protein>
    <recommendedName>
        <fullName evidence="9">Protein kinase domain-containing protein</fullName>
    </recommendedName>
</protein>
<evidence type="ECO:0000259" key="9">
    <source>
        <dbReference type="PROSITE" id="PS50011"/>
    </source>
</evidence>
<dbReference type="Gene3D" id="3.30.200.20">
    <property type="entry name" value="Phosphorylase Kinase, domain 1"/>
    <property type="match status" value="1"/>
</dbReference>
<dbReference type="InterPro" id="IPR001245">
    <property type="entry name" value="Ser-Thr/Tyr_kinase_cat_dom"/>
</dbReference>
<keyword evidence="5 6" id="KW-0067">ATP-binding</keyword>
<organism evidence="10 11">
    <name type="scientific">Chlamydomonas eustigma</name>
    <dbReference type="NCBI Taxonomy" id="1157962"/>
    <lineage>
        <taxon>Eukaryota</taxon>
        <taxon>Viridiplantae</taxon>
        <taxon>Chlorophyta</taxon>
        <taxon>core chlorophytes</taxon>
        <taxon>Chlorophyceae</taxon>
        <taxon>CS clade</taxon>
        <taxon>Chlamydomonadales</taxon>
        <taxon>Chlamydomonadaceae</taxon>
        <taxon>Chlamydomonas</taxon>
    </lineage>
</organism>
<dbReference type="STRING" id="1157962.A0A250XJF7"/>